<evidence type="ECO:0000256" key="3">
    <source>
        <dbReference type="ARBA" id="ARBA00022723"/>
    </source>
</evidence>
<keyword evidence="7" id="KW-0501">Molybdenum cofactor biosynthesis</keyword>
<keyword evidence="10" id="KW-1185">Reference proteome</keyword>
<evidence type="ECO:0000313" key="10">
    <source>
        <dbReference type="Proteomes" id="UP001283341"/>
    </source>
</evidence>
<evidence type="ECO:0000259" key="8">
    <source>
        <dbReference type="Pfam" id="PF12804"/>
    </source>
</evidence>
<dbReference type="InterPro" id="IPR029044">
    <property type="entry name" value="Nucleotide-diphossugar_trans"/>
</dbReference>
<dbReference type="Proteomes" id="UP001283341">
    <property type="component" value="Unassembled WGS sequence"/>
</dbReference>
<evidence type="ECO:0000256" key="7">
    <source>
        <dbReference type="ARBA" id="ARBA00023150"/>
    </source>
</evidence>
<dbReference type="GO" id="GO:0046872">
    <property type="term" value="F:metal ion binding"/>
    <property type="evidence" value="ECO:0007669"/>
    <property type="project" value="UniProtKB-KW"/>
</dbReference>
<dbReference type="PANTHER" id="PTHR19136:SF81">
    <property type="entry name" value="MOLYBDENUM COFACTOR GUANYLYLTRANSFERASE"/>
    <property type="match status" value="1"/>
</dbReference>
<evidence type="ECO:0000256" key="5">
    <source>
        <dbReference type="ARBA" id="ARBA00022842"/>
    </source>
</evidence>
<dbReference type="GO" id="GO:0006777">
    <property type="term" value="P:Mo-molybdopterin cofactor biosynthetic process"/>
    <property type="evidence" value="ECO:0007669"/>
    <property type="project" value="UniProtKB-KW"/>
</dbReference>
<keyword evidence="6" id="KW-0342">GTP-binding</keyword>
<dbReference type="AlphaFoldDB" id="A0AAE0IIK4"/>
<proteinExistence type="predicted"/>
<dbReference type="InterPro" id="IPR013482">
    <property type="entry name" value="Molybde_CF_guanTrfase"/>
</dbReference>
<dbReference type="Gene3D" id="3.90.550.10">
    <property type="entry name" value="Spore Coat Polysaccharide Biosynthesis Protein SpsA, Chain A"/>
    <property type="match status" value="1"/>
</dbReference>
<name>A0AAE0IIK4_9PEZI</name>
<keyword evidence="4" id="KW-0547">Nucleotide-binding</keyword>
<keyword evidence="2 9" id="KW-0808">Transferase</keyword>
<organism evidence="9 10">
    <name type="scientific">Apodospora peruviana</name>
    <dbReference type="NCBI Taxonomy" id="516989"/>
    <lineage>
        <taxon>Eukaryota</taxon>
        <taxon>Fungi</taxon>
        <taxon>Dikarya</taxon>
        <taxon>Ascomycota</taxon>
        <taxon>Pezizomycotina</taxon>
        <taxon>Sordariomycetes</taxon>
        <taxon>Sordariomycetidae</taxon>
        <taxon>Sordariales</taxon>
        <taxon>Lasiosphaeriaceae</taxon>
        <taxon>Apodospora</taxon>
    </lineage>
</organism>
<dbReference type="SUPFAM" id="SSF53448">
    <property type="entry name" value="Nucleotide-diphospho-sugar transferases"/>
    <property type="match status" value="1"/>
</dbReference>
<sequence>MPSTEIPRVNLLLLAGGQSSRMGRPKSLLPFPDGRPSYLHTLETLHRACPEAEGAYMTLREPSQLLQHNQLPSLPVEVHFIYNSQPENLGPGQGLMSAFEHDPASHWLVMPCDYPLMTASELKHLLAHHHPEDSPVTCFESGRAELEPLVAIWGSSGLAHAAQQNATTHADLQRVVREVGGTKIRPLYDHSLFNTNVQEDWDAAMGLLAGK</sequence>
<comment type="caution">
    <text evidence="9">The sequence shown here is derived from an EMBL/GenBank/DDBJ whole genome shotgun (WGS) entry which is preliminary data.</text>
</comment>
<keyword evidence="5" id="KW-0460">Magnesium</keyword>
<dbReference type="InterPro" id="IPR025877">
    <property type="entry name" value="MobA-like_NTP_Trfase"/>
</dbReference>
<evidence type="ECO:0000256" key="6">
    <source>
        <dbReference type="ARBA" id="ARBA00023134"/>
    </source>
</evidence>
<accession>A0AAE0IIK4</accession>
<dbReference type="Pfam" id="PF12804">
    <property type="entry name" value="NTP_transf_3"/>
    <property type="match status" value="1"/>
</dbReference>
<dbReference type="CDD" id="cd02503">
    <property type="entry name" value="MobA"/>
    <property type="match status" value="1"/>
</dbReference>
<keyword evidence="1" id="KW-0963">Cytoplasm</keyword>
<feature type="domain" description="MobA-like NTP transferase" evidence="8">
    <location>
        <begin position="12"/>
        <end position="178"/>
    </location>
</feature>
<evidence type="ECO:0000256" key="2">
    <source>
        <dbReference type="ARBA" id="ARBA00022679"/>
    </source>
</evidence>
<protein>
    <submittedName>
        <fullName evidence="9">MobA-like NTP transferase domain-containing protein</fullName>
    </submittedName>
</protein>
<evidence type="ECO:0000313" key="9">
    <source>
        <dbReference type="EMBL" id="KAK3325011.1"/>
    </source>
</evidence>
<dbReference type="GO" id="GO:0005525">
    <property type="term" value="F:GTP binding"/>
    <property type="evidence" value="ECO:0007669"/>
    <property type="project" value="UniProtKB-KW"/>
</dbReference>
<dbReference type="PANTHER" id="PTHR19136">
    <property type="entry name" value="MOLYBDENUM COFACTOR GUANYLYLTRANSFERASE"/>
    <property type="match status" value="1"/>
</dbReference>
<keyword evidence="3" id="KW-0479">Metal-binding</keyword>
<reference evidence="9" key="2">
    <citation type="submission" date="2023-06" db="EMBL/GenBank/DDBJ databases">
        <authorList>
            <consortium name="Lawrence Berkeley National Laboratory"/>
            <person name="Haridas S."/>
            <person name="Hensen N."/>
            <person name="Bonometti L."/>
            <person name="Westerberg I."/>
            <person name="Brannstrom I.O."/>
            <person name="Guillou S."/>
            <person name="Cros-Aarteil S."/>
            <person name="Calhoun S."/>
            <person name="Kuo A."/>
            <person name="Mondo S."/>
            <person name="Pangilinan J."/>
            <person name="Riley R."/>
            <person name="Labutti K."/>
            <person name="Andreopoulos B."/>
            <person name="Lipzen A."/>
            <person name="Chen C."/>
            <person name="Yanf M."/>
            <person name="Daum C."/>
            <person name="Ng V."/>
            <person name="Clum A."/>
            <person name="Steindorff A."/>
            <person name="Ohm R."/>
            <person name="Martin F."/>
            <person name="Silar P."/>
            <person name="Natvig D."/>
            <person name="Lalanne C."/>
            <person name="Gautier V."/>
            <person name="Ament-Velasquez S.L."/>
            <person name="Kruys A."/>
            <person name="Hutchinson M.I."/>
            <person name="Powell A.J."/>
            <person name="Barry K."/>
            <person name="Miller A.N."/>
            <person name="Grigoriev I.V."/>
            <person name="Debuchy R."/>
            <person name="Gladieux P."/>
            <person name="Thoren M.H."/>
            <person name="Johannesson H."/>
        </authorList>
    </citation>
    <scope>NUCLEOTIDE SEQUENCE</scope>
    <source>
        <strain evidence="9">CBS 118394</strain>
    </source>
</reference>
<reference evidence="9" key="1">
    <citation type="journal article" date="2023" name="Mol. Phylogenet. Evol.">
        <title>Genome-scale phylogeny and comparative genomics of the fungal order Sordariales.</title>
        <authorList>
            <person name="Hensen N."/>
            <person name="Bonometti L."/>
            <person name="Westerberg I."/>
            <person name="Brannstrom I.O."/>
            <person name="Guillou S."/>
            <person name="Cros-Aarteil S."/>
            <person name="Calhoun S."/>
            <person name="Haridas S."/>
            <person name="Kuo A."/>
            <person name="Mondo S."/>
            <person name="Pangilinan J."/>
            <person name="Riley R."/>
            <person name="LaButti K."/>
            <person name="Andreopoulos B."/>
            <person name="Lipzen A."/>
            <person name="Chen C."/>
            <person name="Yan M."/>
            <person name="Daum C."/>
            <person name="Ng V."/>
            <person name="Clum A."/>
            <person name="Steindorff A."/>
            <person name="Ohm R.A."/>
            <person name="Martin F."/>
            <person name="Silar P."/>
            <person name="Natvig D.O."/>
            <person name="Lalanne C."/>
            <person name="Gautier V."/>
            <person name="Ament-Velasquez S.L."/>
            <person name="Kruys A."/>
            <person name="Hutchinson M.I."/>
            <person name="Powell A.J."/>
            <person name="Barry K."/>
            <person name="Miller A.N."/>
            <person name="Grigoriev I.V."/>
            <person name="Debuchy R."/>
            <person name="Gladieux P."/>
            <person name="Hiltunen Thoren M."/>
            <person name="Johannesson H."/>
        </authorList>
    </citation>
    <scope>NUCLEOTIDE SEQUENCE</scope>
    <source>
        <strain evidence="9">CBS 118394</strain>
    </source>
</reference>
<evidence type="ECO:0000256" key="4">
    <source>
        <dbReference type="ARBA" id="ARBA00022741"/>
    </source>
</evidence>
<dbReference type="GO" id="GO:0016779">
    <property type="term" value="F:nucleotidyltransferase activity"/>
    <property type="evidence" value="ECO:0007669"/>
    <property type="project" value="TreeGrafter"/>
</dbReference>
<dbReference type="EMBL" id="JAUEDM010000002">
    <property type="protein sequence ID" value="KAK3325011.1"/>
    <property type="molecule type" value="Genomic_DNA"/>
</dbReference>
<gene>
    <name evidence="9" type="ORF">B0H66DRAFT_109012</name>
</gene>
<evidence type="ECO:0000256" key="1">
    <source>
        <dbReference type="ARBA" id="ARBA00022490"/>
    </source>
</evidence>